<comment type="caution">
    <text evidence="1">The sequence shown here is derived from an EMBL/GenBank/DDBJ whole genome shotgun (WGS) entry which is preliminary data.</text>
</comment>
<keyword evidence="2" id="KW-1185">Reference proteome</keyword>
<proteinExistence type="predicted"/>
<accession>A0AAE0XSA5</accession>
<gene>
    <name evidence="1" type="ORF">RRG08_023643</name>
</gene>
<name>A0AAE0XSA5_9GAST</name>
<dbReference type="EMBL" id="JAWDGP010007701">
    <property type="protein sequence ID" value="KAK3708234.1"/>
    <property type="molecule type" value="Genomic_DNA"/>
</dbReference>
<protein>
    <submittedName>
        <fullName evidence="1">Uncharacterized protein</fullName>
    </submittedName>
</protein>
<sequence length="132" mass="14373">MRNHKDTALTCCGGDDDSNEVRAQDGGNNERHNVDDGDSVVLSIWACHIYNDDGDPSGDDNVANEEIYNENGENKTVSGIERHNVDDGDSVVLSIWACHIYNDDGDPSGDDNVANEEIYNENGENKTVSGIE</sequence>
<dbReference type="Proteomes" id="UP001283361">
    <property type="component" value="Unassembled WGS sequence"/>
</dbReference>
<evidence type="ECO:0000313" key="2">
    <source>
        <dbReference type="Proteomes" id="UP001283361"/>
    </source>
</evidence>
<organism evidence="1 2">
    <name type="scientific">Elysia crispata</name>
    <name type="common">lettuce slug</name>
    <dbReference type="NCBI Taxonomy" id="231223"/>
    <lineage>
        <taxon>Eukaryota</taxon>
        <taxon>Metazoa</taxon>
        <taxon>Spiralia</taxon>
        <taxon>Lophotrochozoa</taxon>
        <taxon>Mollusca</taxon>
        <taxon>Gastropoda</taxon>
        <taxon>Heterobranchia</taxon>
        <taxon>Euthyneura</taxon>
        <taxon>Panpulmonata</taxon>
        <taxon>Sacoglossa</taxon>
        <taxon>Placobranchoidea</taxon>
        <taxon>Plakobranchidae</taxon>
        <taxon>Elysia</taxon>
    </lineage>
</organism>
<dbReference type="AlphaFoldDB" id="A0AAE0XSA5"/>
<evidence type="ECO:0000313" key="1">
    <source>
        <dbReference type="EMBL" id="KAK3708234.1"/>
    </source>
</evidence>
<reference evidence="1" key="1">
    <citation type="journal article" date="2023" name="G3 (Bethesda)">
        <title>A reference genome for the long-term kleptoplast-retaining sea slug Elysia crispata morphotype clarki.</title>
        <authorList>
            <person name="Eastman K.E."/>
            <person name="Pendleton A.L."/>
            <person name="Shaikh M.A."/>
            <person name="Suttiyut T."/>
            <person name="Ogas R."/>
            <person name="Tomko P."/>
            <person name="Gavelis G."/>
            <person name="Widhalm J.R."/>
            <person name="Wisecaver J.H."/>
        </authorList>
    </citation>
    <scope>NUCLEOTIDE SEQUENCE</scope>
    <source>
        <strain evidence="1">ECLA1</strain>
    </source>
</reference>